<dbReference type="OrthoDB" id="398435at2"/>
<dbReference type="InterPro" id="IPR000055">
    <property type="entry name" value="Restrct_endonuc_typeI_TRD"/>
</dbReference>
<name>A0A2T4FV83_9PSED</name>
<organism evidence="6 7">
    <name type="scientific">Pseudomonas aylmerensis</name>
    <dbReference type="NCBI Taxonomy" id="1869229"/>
    <lineage>
        <taxon>Bacteria</taxon>
        <taxon>Pseudomonadati</taxon>
        <taxon>Pseudomonadota</taxon>
        <taxon>Gammaproteobacteria</taxon>
        <taxon>Pseudomonadales</taxon>
        <taxon>Pseudomonadaceae</taxon>
        <taxon>Pseudomonas</taxon>
    </lineage>
</organism>
<comment type="caution">
    <text evidence="6">The sequence shown here is derived from an EMBL/GenBank/DDBJ whole genome shotgun (WGS) entry which is preliminary data.</text>
</comment>
<dbReference type="PANTHER" id="PTHR43140:SF1">
    <property type="entry name" value="TYPE I RESTRICTION ENZYME ECOKI SPECIFICITY SUBUNIT"/>
    <property type="match status" value="1"/>
</dbReference>
<proteinExistence type="inferred from homology"/>
<evidence type="ECO:0000313" key="7">
    <source>
        <dbReference type="Proteomes" id="UP000240571"/>
    </source>
</evidence>
<dbReference type="EMBL" id="PYWW01000043">
    <property type="protein sequence ID" value="PTC27280.1"/>
    <property type="molecule type" value="Genomic_DNA"/>
</dbReference>
<reference evidence="6 7" key="1">
    <citation type="submission" date="2018-03" db="EMBL/GenBank/DDBJ databases">
        <title>Diversity of bacteria associated with corn roots inoculated with woodland soils in Canada, and Description of Pseudomonas aylmerense sp. nov.</title>
        <authorList>
            <person name="Tambong J.T."/>
            <person name="Xu R."/>
            <person name="Tchagang C."/>
        </authorList>
    </citation>
    <scope>NUCLEOTIDE SEQUENCE [LARGE SCALE GENOMIC DNA]</scope>
    <source>
        <strain evidence="6 7">S1E44</strain>
    </source>
</reference>
<keyword evidence="6" id="KW-0540">Nuclease</keyword>
<dbReference type="InterPro" id="IPR044946">
    <property type="entry name" value="Restrct_endonuc_typeI_TRD_sf"/>
</dbReference>
<evidence type="ECO:0000313" key="6">
    <source>
        <dbReference type="EMBL" id="PTC27280.1"/>
    </source>
</evidence>
<feature type="domain" description="Type I restriction modification DNA specificity" evidence="5">
    <location>
        <begin position="85"/>
        <end position="252"/>
    </location>
</feature>
<dbReference type="GO" id="GO:0009307">
    <property type="term" value="P:DNA restriction-modification system"/>
    <property type="evidence" value="ECO:0007669"/>
    <property type="project" value="UniProtKB-KW"/>
</dbReference>
<dbReference type="SUPFAM" id="SSF116734">
    <property type="entry name" value="DNA methylase specificity domain"/>
    <property type="match status" value="2"/>
</dbReference>
<dbReference type="InterPro" id="IPR051212">
    <property type="entry name" value="Type-I_RE_S_subunit"/>
</dbReference>
<keyword evidence="4" id="KW-0175">Coiled coil</keyword>
<gene>
    <name evidence="6" type="ORF">C9382_17140</name>
</gene>
<evidence type="ECO:0000256" key="4">
    <source>
        <dbReference type="SAM" id="Coils"/>
    </source>
</evidence>
<dbReference type="Proteomes" id="UP000240571">
    <property type="component" value="Unassembled WGS sequence"/>
</dbReference>
<accession>A0A2T4FV83</accession>
<dbReference type="Gene3D" id="3.90.220.20">
    <property type="entry name" value="DNA methylase specificity domains"/>
    <property type="match status" value="2"/>
</dbReference>
<keyword evidence="6" id="KW-0378">Hydrolase</keyword>
<evidence type="ECO:0000256" key="2">
    <source>
        <dbReference type="ARBA" id="ARBA00022747"/>
    </source>
</evidence>
<comment type="similarity">
    <text evidence="1">Belongs to the type-I restriction system S methylase family.</text>
</comment>
<evidence type="ECO:0000256" key="1">
    <source>
        <dbReference type="ARBA" id="ARBA00010923"/>
    </source>
</evidence>
<dbReference type="RefSeq" id="WP_083221514.1">
    <property type="nucleotide sequence ID" value="NZ_MAUE01000048.1"/>
</dbReference>
<evidence type="ECO:0000259" key="5">
    <source>
        <dbReference type="Pfam" id="PF01420"/>
    </source>
</evidence>
<dbReference type="PANTHER" id="PTHR43140">
    <property type="entry name" value="TYPE-1 RESTRICTION ENZYME ECOKI SPECIFICITY PROTEIN"/>
    <property type="match status" value="1"/>
</dbReference>
<dbReference type="GO" id="GO:0003677">
    <property type="term" value="F:DNA binding"/>
    <property type="evidence" value="ECO:0007669"/>
    <property type="project" value="UniProtKB-KW"/>
</dbReference>
<evidence type="ECO:0000256" key="3">
    <source>
        <dbReference type="ARBA" id="ARBA00023125"/>
    </source>
</evidence>
<sequence>MTTLLTDNLPLLAGAPSGIKKLRELILELAVRGKLVPQDPSDEPASELLRRIAEEKARLVAEGKIKKQKALSERDAEDPAFELPAGWAWARLADVVNVLNGRAYKKEELLEAGTPVLRVGNLFTSNHWYYSTLTLAEDKYCNPGDLLFAWSASFGPFIWHGERSIYHYHIWKLDFYAKGQLSKHYLYNWLLEKTQEIKAAGHGVSMVHMTKEKMEKLVVPVPPLAEQDRIVAKVDELMALCDRLEDQQTDAEIAHAQLVQALLDSLTQASDANDFTINWQRLAEHFHTMFTTEPSIDALKQSLLQLAVTGKLVPQDVSVCLQDGLPAGWDEIRIEEFCTVQGGIQKTPLRRPISQHFPYLRVANVQRGRIDVKELERYELSLAELAKWRLNAGDLLIVEGNGSENEIGRCAIWRGEVEDCVYQNHLMRVRPEICEQVEYLALYLNSPVGIAHMKRLAITTSGLFNLSVGKIRSIPVALPPVSEQRRIVAKVDQLMELCDQLKTYLTQGRLLNEQLANTLIQHALAEDDQRVLRTMDRQAARTLLAAEITHRLHNQRTFGQRKLQKVIYLAEHAARLAEIRGDYLRDAAGPHDRQLMNKVEGEMQDHQWYERIERETVGHAYRPLSHAGHHRQAYCSAWPVAERATIEQVIELMRDWDTDRCEMTVTLYAAWNDFILESRPVSDEAIVDEVMHSWNDTKLRFGKTEWLAVLAEMKKHKILMPNGFGKRTTGGMLSLPGFE</sequence>
<keyword evidence="6" id="KW-0255">Endonuclease</keyword>
<feature type="coiled-coil region" evidence="4">
    <location>
        <begin position="227"/>
        <end position="254"/>
    </location>
</feature>
<dbReference type="AlphaFoldDB" id="A0A2T4FV83"/>
<protein>
    <submittedName>
        <fullName evidence="6">Restriction endonuclease</fullName>
    </submittedName>
</protein>
<keyword evidence="3" id="KW-0238">DNA-binding</keyword>
<dbReference type="GO" id="GO:0004519">
    <property type="term" value="F:endonuclease activity"/>
    <property type="evidence" value="ECO:0007669"/>
    <property type="project" value="UniProtKB-KW"/>
</dbReference>
<dbReference type="CDD" id="cd17253">
    <property type="entry name" value="RMtype1_S_Eco933I-TRD2-CR2_like"/>
    <property type="match status" value="1"/>
</dbReference>
<keyword evidence="2" id="KW-0680">Restriction system</keyword>
<dbReference type="CDD" id="cd17254">
    <property type="entry name" value="RMtype1_S_FclI-TRD1-CR1_like"/>
    <property type="match status" value="1"/>
</dbReference>
<feature type="domain" description="Type I restriction modification DNA specificity" evidence="5">
    <location>
        <begin position="326"/>
        <end position="503"/>
    </location>
</feature>
<dbReference type="Pfam" id="PF01420">
    <property type="entry name" value="Methylase_S"/>
    <property type="match status" value="2"/>
</dbReference>